<dbReference type="AlphaFoldDB" id="A0AAD5MC51"/>
<proteinExistence type="predicted"/>
<evidence type="ECO:0000313" key="3">
    <source>
        <dbReference type="Proteomes" id="UP001196413"/>
    </source>
</evidence>
<gene>
    <name evidence="2" type="ORF">KIN20_013443</name>
</gene>
<evidence type="ECO:0000313" key="2">
    <source>
        <dbReference type="EMBL" id="KAJ1355877.1"/>
    </source>
</evidence>
<comment type="caution">
    <text evidence="2">The sequence shown here is derived from an EMBL/GenBank/DDBJ whole genome shotgun (WGS) entry which is preliminary data.</text>
</comment>
<reference evidence="2" key="1">
    <citation type="submission" date="2021-06" db="EMBL/GenBank/DDBJ databases">
        <title>Parelaphostrongylus tenuis whole genome reference sequence.</title>
        <authorList>
            <person name="Garwood T.J."/>
            <person name="Larsen P.A."/>
            <person name="Fountain-Jones N.M."/>
            <person name="Garbe J.R."/>
            <person name="Macchietto M.G."/>
            <person name="Kania S.A."/>
            <person name="Gerhold R.W."/>
            <person name="Richards J.E."/>
            <person name="Wolf T.M."/>
        </authorList>
    </citation>
    <scope>NUCLEOTIDE SEQUENCE</scope>
    <source>
        <strain evidence="2">MNPRO001-30</strain>
        <tissue evidence="2">Meninges</tissue>
    </source>
</reference>
<keyword evidence="3" id="KW-1185">Reference proteome</keyword>
<sequence>MAGMDIYTPIRINDRAEEAARLERERIRQGQEHEYKIPLAVDRARMPVKERETKEQREEEEGKLREAEELEIRHVLRKAQMQK</sequence>
<evidence type="ECO:0000256" key="1">
    <source>
        <dbReference type="SAM" id="MobiDB-lite"/>
    </source>
</evidence>
<protein>
    <submittedName>
        <fullName evidence="2">Uncharacterized protein</fullName>
    </submittedName>
</protein>
<accession>A0AAD5MC51</accession>
<feature type="region of interest" description="Disordered" evidence="1">
    <location>
        <begin position="46"/>
        <end position="65"/>
    </location>
</feature>
<organism evidence="2 3">
    <name type="scientific">Parelaphostrongylus tenuis</name>
    <name type="common">Meningeal worm</name>
    <dbReference type="NCBI Taxonomy" id="148309"/>
    <lineage>
        <taxon>Eukaryota</taxon>
        <taxon>Metazoa</taxon>
        <taxon>Ecdysozoa</taxon>
        <taxon>Nematoda</taxon>
        <taxon>Chromadorea</taxon>
        <taxon>Rhabditida</taxon>
        <taxon>Rhabditina</taxon>
        <taxon>Rhabditomorpha</taxon>
        <taxon>Strongyloidea</taxon>
        <taxon>Metastrongylidae</taxon>
        <taxon>Parelaphostrongylus</taxon>
    </lineage>
</organism>
<dbReference type="Proteomes" id="UP001196413">
    <property type="component" value="Unassembled WGS sequence"/>
</dbReference>
<dbReference type="EMBL" id="JAHQIW010002637">
    <property type="protein sequence ID" value="KAJ1355877.1"/>
    <property type="molecule type" value="Genomic_DNA"/>
</dbReference>
<name>A0AAD5MC51_PARTN</name>